<evidence type="ECO:0000256" key="1">
    <source>
        <dbReference type="SAM" id="MobiDB-lite"/>
    </source>
</evidence>
<reference evidence="4" key="1">
    <citation type="journal article" date="2019" name="Int. J. Syst. Evol. Microbiol.">
        <title>The Global Catalogue of Microorganisms (GCM) 10K type strain sequencing project: providing services to taxonomists for standard genome sequencing and annotation.</title>
        <authorList>
            <consortium name="The Broad Institute Genomics Platform"/>
            <consortium name="The Broad Institute Genome Sequencing Center for Infectious Disease"/>
            <person name="Wu L."/>
            <person name="Ma J."/>
        </authorList>
    </citation>
    <scope>NUCLEOTIDE SEQUENCE [LARGE SCALE GENOMIC DNA]</scope>
    <source>
        <strain evidence="4">JCM 3325</strain>
    </source>
</reference>
<comment type="caution">
    <text evidence="3">The sequence shown here is derived from an EMBL/GenBank/DDBJ whole genome shotgun (WGS) entry which is preliminary data.</text>
</comment>
<dbReference type="Proteomes" id="UP001501231">
    <property type="component" value="Unassembled WGS sequence"/>
</dbReference>
<keyword evidence="4" id="KW-1185">Reference proteome</keyword>
<organism evidence="3 4">
    <name type="scientific">Actinomadura vinacea</name>
    <dbReference type="NCBI Taxonomy" id="115336"/>
    <lineage>
        <taxon>Bacteria</taxon>
        <taxon>Bacillati</taxon>
        <taxon>Actinomycetota</taxon>
        <taxon>Actinomycetes</taxon>
        <taxon>Streptosporangiales</taxon>
        <taxon>Thermomonosporaceae</taxon>
        <taxon>Actinomadura</taxon>
    </lineage>
</organism>
<evidence type="ECO:0000313" key="3">
    <source>
        <dbReference type="EMBL" id="GAA2413874.1"/>
    </source>
</evidence>
<evidence type="ECO:0000256" key="2">
    <source>
        <dbReference type="SAM" id="Phobius"/>
    </source>
</evidence>
<evidence type="ECO:0000313" key="4">
    <source>
        <dbReference type="Proteomes" id="UP001501231"/>
    </source>
</evidence>
<protein>
    <recommendedName>
        <fullName evidence="5">LPXTG cell wall anchor domain-containing protein</fullName>
    </recommendedName>
</protein>
<proteinExistence type="predicted"/>
<feature type="transmembrane region" description="Helical" evidence="2">
    <location>
        <begin position="59"/>
        <end position="80"/>
    </location>
</feature>
<gene>
    <name evidence="3" type="ORF">GCM10010191_24640</name>
</gene>
<keyword evidence="2" id="KW-0812">Transmembrane</keyword>
<keyword evidence="2" id="KW-1133">Transmembrane helix</keyword>
<name>A0ABP5W0I0_9ACTN</name>
<feature type="compositionally biased region" description="Basic residues" evidence="1">
    <location>
        <begin position="7"/>
        <end position="22"/>
    </location>
</feature>
<evidence type="ECO:0008006" key="5">
    <source>
        <dbReference type="Google" id="ProtNLM"/>
    </source>
</evidence>
<feature type="transmembrane region" description="Helical" evidence="2">
    <location>
        <begin position="26"/>
        <end position="47"/>
    </location>
</feature>
<accession>A0ABP5W0I0</accession>
<feature type="region of interest" description="Disordered" evidence="1">
    <location>
        <begin position="1"/>
        <end position="22"/>
    </location>
</feature>
<sequence length="158" mass="16201">MVVTLQRARRARPQRLARPGPRRARWTGRGLIAGGAAMVPWTVAVASRLPSAKQVSNWSLAWTGLDAAIAAGLLGTGALLAQGDVRHRPAAAATAALLVMDAWFDMTTAAAGPERARALALAIGAELPMAALCGYLALRAGDQSTPEPGADGGTEPDG</sequence>
<keyword evidence="2" id="KW-0472">Membrane</keyword>
<dbReference type="EMBL" id="BAAARW010000011">
    <property type="protein sequence ID" value="GAA2413874.1"/>
    <property type="molecule type" value="Genomic_DNA"/>
</dbReference>
<dbReference type="RefSeq" id="WP_344588936.1">
    <property type="nucleotide sequence ID" value="NZ_BAAARW010000011.1"/>
</dbReference>